<organism evidence="2 3">
    <name type="scientific">Thermotoga neapolitana (strain ATCC 49049 / DSM 4359 / NBRC 107923 / NS-E)</name>
    <dbReference type="NCBI Taxonomy" id="309803"/>
    <lineage>
        <taxon>Bacteria</taxon>
        <taxon>Thermotogati</taxon>
        <taxon>Thermotogota</taxon>
        <taxon>Thermotogae</taxon>
        <taxon>Thermotogales</taxon>
        <taxon>Thermotogaceae</taxon>
        <taxon>Thermotoga</taxon>
    </lineage>
</organism>
<protein>
    <submittedName>
        <fullName evidence="2">Uncharacterized protein</fullName>
    </submittedName>
</protein>
<feature type="region of interest" description="Disordered" evidence="1">
    <location>
        <begin position="1"/>
        <end position="85"/>
    </location>
</feature>
<accession>B9KB41</accession>
<evidence type="ECO:0000313" key="3">
    <source>
        <dbReference type="Proteomes" id="UP000000445"/>
    </source>
</evidence>
<reference evidence="2 3" key="1">
    <citation type="journal article" date="2009" name="Biosci. Biotechnol. Biochem.">
        <title>WeGAS: a web-based microbial genome annotation system.</title>
        <authorList>
            <person name="Lee D."/>
            <person name="Seo H."/>
            <person name="Park C."/>
            <person name="Park K."/>
        </authorList>
    </citation>
    <scope>NUCLEOTIDE SEQUENCE [LARGE SCALE GENOMIC DNA]</scope>
    <source>
        <strain evidence="3">ATCC 49049 / DSM 4359 / NBRC 107923 / NS-E</strain>
    </source>
</reference>
<dbReference type="EMBL" id="CP000916">
    <property type="protein sequence ID" value="ACM22238.1"/>
    <property type="molecule type" value="Genomic_DNA"/>
</dbReference>
<evidence type="ECO:0000256" key="1">
    <source>
        <dbReference type="SAM" id="MobiDB-lite"/>
    </source>
</evidence>
<dbReference type="AlphaFoldDB" id="B9KB41"/>
<proteinExistence type="predicted"/>
<dbReference type="KEGG" id="tna:CTN_0062"/>
<evidence type="ECO:0000313" key="2">
    <source>
        <dbReference type="EMBL" id="ACM22238.1"/>
    </source>
</evidence>
<dbReference type="STRING" id="309803.CTN_0062"/>
<keyword evidence="3" id="KW-1185">Reference proteome</keyword>
<name>B9KB41_THENN</name>
<feature type="compositionally biased region" description="Basic and acidic residues" evidence="1">
    <location>
        <begin position="31"/>
        <end position="70"/>
    </location>
</feature>
<dbReference type="Proteomes" id="UP000000445">
    <property type="component" value="Chromosome"/>
</dbReference>
<sequence>MRENRKESPLYEKNREENNETFPEGEPVDTENVKHKNEGYRTGDKPVREALPHEGVHPRVTKECRKDKAQKLSKGNIEDVEDRKKNEYPKEYQDHSEELQLHHPFTCVQRYSTIPTSVLE</sequence>
<gene>
    <name evidence="2" type="ordered locus">CTN_0062</name>
</gene>
<dbReference type="HOGENOM" id="CLU_2048626_0_0_0"/>
<feature type="compositionally biased region" description="Basic and acidic residues" evidence="1">
    <location>
        <begin position="1"/>
        <end position="18"/>
    </location>
</feature>